<feature type="domain" description="HTH luxR-type" evidence="4">
    <location>
        <begin position="198"/>
        <end position="263"/>
    </location>
</feature>
<keyword evidence="3" id="KW-0804">Transcription</keyword>
<comment type="caution">
    <text evidence="5">The sequence shown here is derived from an EMBL/GenBank/DDBJ whole genome shotgun (WGS) entry which is preliminary data.</text>
</comment>
<keyword evidence="1" id="KW-0805">Transcription regulation</keyword>
<sequence>MNPQGLHSAQFDSRDPYSLEEMLNRRAVLNATLKMLSLVIRCDTVSWNYVDAVSGAVIIEGIPAELFDNQTALWPLVLEVGDHPMVLSYLENPLDVTPRRMSDVVSGPNLAKTRAYSEILHPTGSQFQMTVLAGRTSPSGGRIYTLTREDSDFTDEELRVLAGMQPLLVALDPLISQINPSVTAETAVRARTGDQRGEAALELHLSERELQVLALVSKGLTAGACARSLSISEKTVRKHLENCYNKLGCHDRLGAVARAKELGLLR</sequence>
<keyword evidence="2 5" id="KW-0238">DNA-binding</keyword>
<dbReference type="PANTHER" id="PTHR44688:SF16">
    <property type="entry name" value="DNA-BINDING TRANSCRIPTIONAL ACTIVATOR DEVR_DOSR"/>
    <property type="match status" value="1"/>
</dbReference>
<dbReference type="GO" id="GO:0003677">
    <property type="term" value="F:DNA binding"/>
    <property type="evidence" value="ECO:0007669"/>
    <property type="project" value="UniProtKB-KW"/>
</dbReference>
<organism evidence="5 6">
    <name type="scientific">Humibacillus xanthopallidus</name>
    <dbReference type="NCBI Taxonomy" id="412689"/>
    <lineage>
        <taxon>Bacteria</taxon>
        <taxon>Bacillati</taxon>
        <taxon>Actinomycetota</taxon>
        <taxon>Actinomycetes</taxon>
        <taxon>Micrococcales</taxon>
        <taxon>Intrasporangiaceae</taxon>
        <taxon>Humibacillus</taxon>
    </lineage>
</organism>
<dbReference type="PRINTS" id="PR00038">
    <property type="entry name" value="HTHLUXR"/>
</dbReference>
<dbReference type="OrthoDB" id="3178268at2"/>
<dbReference type="PROSITE" id="PS50043">
    <property type="entry name" value="HTH_LUXR_2"/>
    <property type="match status" value="1"/>
</dbReference>
<dbReference type="SMART" id="SM00421">
    <property type="entry name" value="HTH_LUXR"/>
    <property type="match status" value="1"/>
</dbReference>
<proteinExistence type="predicted"/>
<evidence type="ECO:0000256" key="1">
    <source>
        <dbReference type="ARBA" id="ARBA00023015"/>
    </source>
</evidence>
<name>A0A543PQF2_9MICO</name>
<dbReference type="Pfam" id="PF00196">
    <property type="entry name" value="GerE"/>
    <property type="match status" value="1"/>
</dbReference>
<dbReference type="InterPro" id="IPR016032">
    <property type="entry name" value="Sig_transdc_resp-reg_C-effctor"/>
</dbReference>
<gene>
    <name evidence="5" type="ORF">FHX52_3011</name>
</gene>
<dbReference type="PANTHER" id="PTHR44688">
    <property type="entry name" value="DNA-BINDING TRANSCRIPTIONAL ACTIVATOR DEVR_DOSR"/>
    <property type="match status" value="1"/>
</dbReference>
<dbReference type="AlphaFoldDB" id="A0A543PQF2"/>
<evidence type="ECO:0000313" key="5">
    <source>
        <dbReference type="EMBL" id="TQN46297.1"/>
    </source>
</evidence>
<evidence type="ECO:0000256" key="3">
    <source>
        <dbReference type="ARBA" id="ARBA00023163"/>
    </source>
</evidence>
<evidence type="ECO:0000313" key="6">
    <source>
        <dbReference type="Proteomes" id="UP000320085"/>
    </source>
</evidence>
<dbReference type="SUPFAM" id="SSF46894">
    <property type="entry name" value="C-terminal effector domain of the bipartite response regulators"/>
    <property type="match status" value="1"/>
</dbReference>
<reference evidence="5 6" key="1">
    <citation type="submission" date="2019-06" db="EMBL/GenBank/DDBJ databases">
        <title>Sequencing the genomes of 1000 actinobacteria strains.</title>
        <authorList>
            <person name="Klenk H.-P."/>
        </authorList>
    </citation>
    <scope>NUCLEOTIDE SEQUENCE [LARGE SCALE GENOMIC DNA]</scope>
    <source>
        <strain evidence="5 6">DSM 21776</strain>
    </source>
</reference>
<dbReference type="InterPro" id="IPR000792">
    <property type="entry name" value="Tscrpt_reg_LuxR_C"/>
</dbReference>
<dbReference type="EMBL" id="VFQF01000002">
    <property type="protein sequence ID" value="TQN46297.1"/>
    <property type="molecule type" value="Genomic_DNA"/>
</dbReference>
<dbReference type="GO" id="GO:0006355">
    <property type="term" value="P:regulation of DNA-templated transcription"/>
    <property type="evidence" value="ECO:0007669"/>
    <property type="project" value="InterPro"/>
</dbReference>
<evidence type="ECO:0000259" key="4">
    <source>
        <dbReference type="PROSITE" id="PS50043"/>
    </source>
</evidence>
<dbReference type="Gene3D" id="1.10.10.10">
    <property type="entry name" value="Winged helix-like DNA-binding domain superfamily/Winged helix DNA-binding domain"/>
    <property type="match status" value="1"/>
</dbReference>
<dbReference type="InterPro" id="IPR036388">
    <property type="entry name" value="WH-like_DNA-bd_sf"/>
</dbReference>
<dbReference type="Proteomes" id="UP000320085">
    <property type="component" value="Unassembled WGS sequence"/>
</dbReference>
<dbReference type="CDD" id="cd06170">
    <property type="entry name" value="LuxR_C_like"/>
    <property type="match status" value="1"/>
</dbReference>
<evidence type="ECO:0000256" key="2">
    <source>
        <dbReference type="ARBA" id="ARBA00023125"/>
    </source>
</evidence>
<dbReference type="RefSeq" id="WP_141823117.1">
    <property type="nucleotide sequence ID" value="NZ_BAAAQC010000003.1"/>
</dbReference>
<accession>A0A543PQF2</accession>
<protein>
    <submittedName>
        <fullName evidence="5">DNA-binding NarL/FixJ family response regulator</fullName>
    </submittedName>
</protein>